<organism evidence="3 4">
    <name type="scientific">Listeria phage HB17054</name>
    <dbReference type="NCBI Taxonomy" id="2942418"/>
    <lineage>
        <taxon>Viruses</taxon>
        <taxon>Duplodnaviria</taxon>
        <taxon>Heunggongvirae</taxon>
        <taxon>Uroviricota</taxon>
        <taxon>Caudoviricetes</taxon>
        <taxon>Aquingentivirus</taxon>
        <taxon>Aquingentivirus HB17054</taxon>
    </lineage>
</organism>
<dbReference type="Pfam" id="PF18994">
    <property type="entry name" value="Prophage_tailD1"/>
    <property type="match status" value="1"/>
</dbReference>
<dbReference type="Pfam" id="PF06605">
    <property type="entry name" value="Prophage_tail"/>
    <property type="match status" value="1"/>
</dbReference>
<dbReference type="Gene3D" id="3.55.50.40">
    <property type="match status" value="1"/>
</dbReference>
<dbReference type="EMBL" id="ON456151">
    <property type="protein sequence ID" value="URQ02802.1"/>
    <property type="molecule type" value="Genomic_DNA"/>
</dbReference>
<feature type="domain" description="Tail spike" evidence="1">
    <location>
        <begin position="96"/>
        <end position="337"/>
    </location>
</feature>
<feature type="domain" description="Prophage endopeptidase tail N-terminal" evidence="2">
    <location>
        <begin position="9"/>
        <end position="94"/>
    </location>
</feature>
<protein>
    <submittedName>
        <fullName evidence="3">Tail or base plate protein</fullName>
    </submittedName>
</protein>
<dbReference type="Gene3D" id="6.20.110.10">
    <property type="match status" value="1"/>
</dbReference>
<dbReference type="InterPro" id="IPR010572">
    <property type="entry name" value="Tail_dom"/>
</dbReference>
<dbReference type="Proteomes" id="UP001057164">
    <property type="component" value="Segment"/>
</dbReference>
<evidence type="ECO:0000259" key="1">
    <source>
        <dbReference type="Pfam" id="PF06605"/>
    </source>
</evidence>
<evidence type="ECO:0000313" key="4">
    <source>
        <dbReference type="Proteomes" id="UP001057164"/>
    </source>
</evidence>
<evidence type="ECO:0000313" key="3">
    <source>
        <dbReference type="EMBL" id="URQ02802.1"/>
    </source>
</evidence>
<sequence length="346" mass="39949">MMVGENMDIFVSDYEKQYKEILTGFDPTTFSETWVENQQWQLDFYVEKTRNNQDVFDLLNHESSVYLDGQEFVVKQLKRGAVGKIVYSEVTATHIYFTMQDDYQYNAISGSKSAKDCLTHIFAADKQGFSFELIDKNKVLENITQENFGNGNLLKLVQEVLEDYKLVMLADNKRLTFIPSEDYGEHTENEIRYNKHTNEVDFDIDTLSLRTQIKGYGKVDSNGNNYFPPVTFTSPESAKWGVRIQEPLSDERYTTSSSMLRRLKLELQDYPATTGNISLKLKYECGKGDYVMFVYEPLGLLYEVQIVAYKKYIFTNKPPELTLSNNKKTMVSIMVQLAKAIKRGAK</sequence>
<keyword evidence="4" id="KW-1185">Reference proteome</keyword>
<reference evidence="3" key="1">
    <citation type="submission" date="2022-05" db="EMBL/GenBank/DDBJ databases">
        <authorList>
            <person name="Ji Q."/>
        </authorList>
    </citation>
    <scope>NUCLEOTIDE SEQUENCE</scope>
</reference>
<accession>A0A9E7LQ28</accession>
<dbReference type="InterPro" id="IPR044051">
    <property type="entry name" value="Prophage_tail_N"/>
</dbReference>
<evidence type="ECO:0000259" key="2">
    <source>
        <dbReference type="Pfam" id="PF18994"/>
    </source>
</evidence>
<name>A0A9E7LQ28_9CAUD</name>
<proteinExistence type="predicted"/>